<gene>
    <name evidence="1" type="ORF">CBEIBR21_07850</name>
</gene>
<accession>A0A1S9NA19</accession>
<dbReference type="EMBL" id="MWMH01000002">
    <property type="protein sequence ID" value="OOP74389.1"/>
    <property type="molecule type" value="Genomic_DNA"/>
</dbReference>
<evidence type="ECO:0000313" key="1">
    <source>
        <dbReference type="EMBL" id="OOP74389.1"/>
    </source>
</evidence>
<dbReference type="AlphaFoldDB" id="A0A1S9NA19"/>
<dbReference type="Pfam" id="PF13589">
    <property type="entry name" value="HATPase_c_3"/>
    <property type="match status" value="1"/>
</dbReference>
<organism evidence="1 2">
    <name type="scientific">Clostridium beijerinckii</name>
    <name type="common">Clostridium MP</name>
    <dbReference type="NCBI Taxonomy" id="1520"/>
    <lineage>
        <taxon>Bacteria</taxon>
        <taxon>Bacillati</taxon>
        <taxon>Bacillota</taxon>
        <taxon>Clostridia</taxon>
        <taxon>Eubacteriales</taxon>
        <taxon>Clostridiaceae</taxon>
        <taxon>Clostridium</taxon>
    </lineage>
</organism>
<name>A0A1S9NA19_CLOBE</name>
<comment type="caution">
    <text evidence="1">The sequence shown here is derived from an EMBL/GenBank/DDBJ whole genome shotgun (WGS) entry which is preliminary data.</text>
</comment>
<protein>
    <submittedName>
        <fullName evidence="1">DNA mismatch repair enzyme (ATPase)</fullName>
    </submittedName>
</protein>
<dbReference type="Proteomes" id="UP000190959">
    <property type="component" value="Unassembled WGS sequence"/>
</dbReference>
<dbReference type="RefSeq" id="WP_008424573.1">
    <property type="nucleotide sequence ID" value="NZ_MWMH01000002.1"/>
</dbReference>
<dbReference type="SUPFAM" id="SSF55874">
    <property type="entry name" value="ATPase domain of HSP90 chaperone/DNA topoisomerase II/histidine kinase"/>
    <property type="match status" value="1"/>
</dbReference>
<proteinExistence type="predicted"/>
<reference evidence="1 2" key="1">
    <citation type="submission" date="2017-02" db="EMBL/GenBank/DDBJ databases">
        <title>Genome sequence of Clostridium beijerinckii Br21.</title>
        <authorList>
            <person name="Fonseca B.C."/>
            <person name="Guazzaroni M.E."/>
            <person name="Riano-Pachon D.M."/>
            <person name="Reginatto V."/>
        </authorList>
    </citation>
    <scope>NUCLEOTIDE SEQUENCE [LARGE SCALE GENOMIC DNA]</scope>
    <source>
        <strain evidence="1 2">Br21</strain>
    </source>
</reference>
<evidence type="ECO:0000313" key="2">
    <source>
        <dbReference type="Proteomes" id="UP000190959"/>
    </source>
</evidence>
<dbReference type="Gene3D" id="3.30.565.10">
    <property type="entry name" value="Histidine kinase-like ATPase, C-terminal domain"/>
    <property type="match status" value="1"/>
</dbReference>
<sequence>MNVFVPKVQAVAMFKEIALNIKNPSEVVREGISNCYDADAKNIWIIIKRDLSADLEIIIRDDGNGMRIDDIHSFFNLGDSKKVLQNIGEKGLGTKTFFKSKKIVINTKCCDESGYTATMENPWQNLLDGKVPQYKVYDRDDLENGTEIIISGYVVDNPEKYFNYYNLKDYILWFTAGGNYKNIFANYLILQNKVKDMNKSPKIHIKDEILDKQCQMTGVHQFTPPNENPREDVNNKKYKRSVNYCRAFGPFHKETTINGEYVSLQMYGTISGVNCRKKICKLKQSETYKSRFGLYLCKDFIPFEKANFLLGDEQYYHYHLLVNSQNFELTADRNSISNMDDIKVKWIFSQIQEIFRESIKPIAEKEYFSMRKEEEEAFDAECRIRAMNQYIKKIDLVDNLYINDIPIKKVPQSEYEVALLFAAILSNENTKILIEDIMNIISYSGRMTTDTICTDSDNKIALVEIEYKLSNIFKHKHPIETYDYVVCWKIDLEQNVINQVNNVKTILVSEGEEKYIVTEKNKKMKVIELSSILNKQYRR</sequence>
<dbReference type="InterPro" id="IPR036890">
    <property type="entry name" value="HATPase_C_sf"/>
</dbReference>